<dbReference type="Gene3D" id="2.160.20.10">
    <property type="entry name" value="Single-stranded right-handed beta-helix, Pectin lyase-like"/>
    <property type="match status" value="1"/>
</dbReference>
<dbReference type="InterPro" id="IPR035513">
    <property type="entry name" value="Invertase/methylesterase_inhib"/>
</dbReference>
<dbReference type="Pfam" id="PF04043">
    <property type="entry name" value="PMEI"/>
    <property type="match status" value="1"/>
</dbReference>
<dbReference type="GO" id="GO:0042545">
    <property type="term" value="P:cell wall modification"/>
    <property type="evidence" value="ECO:0007669"/>
    <property type="project" value="UniProtKB-UniRule"/>
</dbReference>
<dbReference type="InterPro" id="IPR033131">
    <property type="entry name" value="Pectinesterase_Asp_AS"/>
</dbReference>
<protein>
    <recommendedName>
        <fullName evidence="9">Pectinesterase</fullName>
        <ecNumber evidence="9">3.1.1.11</ecNumber>
    </recommendedName>
</protein>
<accession>A0AAV0PAB1</accession>
<comment type="subcellular location">
    <subcellularLocation>
        <location evidence="1">Secreted</location>
        <location evidence="1">Cell wall</location>
    </subcellularLocation>
</comment>
<dbReference type="EC" id="3.1.1.11" evidence="9"/>
<dbReference type="InterPro" id="IPR012334">
    <property type="entry name" value="Pectin_lyas_fold"/>
</dbReference>
<reference evidence="11" key="1">
    <citation type="submission" date="2022-08" db="EMBL/GenBank/DDBJ databases">
        <authorList>
            <person name="Gutierrez-Valencia J."/>
        </authorList>
    </citation>
    <scope>NUCLEOTIDE SEQUENCE</scope>
</reference>
<feature type="domain" description="Pectinesterase inhibitor" evidence="10">
    <location>
        <begin position="64"/>
        <end position="216"/>
    </location>
</feature>
<evidence type="ECO:0000256" key="7">
    <source>
        <dbReference type="ARBA" id="ARBA00023085"/>
    </source>
</evidence>
<keyword evidence="6 9" id="KW-0378">Hydrolase</keyword>
<dbReference type="NCBIfam" id="TIGR01614">
    <property type="entry name" value="PME_inhib"/>
    <property type="match status" value="1"/>
</dbReference>
<dbReference type="Pfam" id="PF01095">
    <property type="entry name" value="Pectinesterase"/>
    <property type="match status" value="1"/>
</dbReference>
<dbReference type="CDD" id="cd15798">
    <property type="entry name" value="PMEI-like_3"/>
    <property type="match status" value="1"/>
</dbReference>
<dbReference type="SUPFAM" id="SSF51126">
    <property type="entry name" value="Pectin lyase-like"/>
    <property type="match status" value="1"/>
</dbReference>
<keyword evidence="7 9" id="KW-0063">Aspartyl esterase</keyword>
<dbReference type="GO" id="GO:0030599">
    <property type="term" value="F:pectinesterase activity"/>
    <property type="evidence" value="ECO:0007669"/>
    <property type="project" value="UniProtKB-UniRule"/>
</dbReference>
<dbReference type="InterPro" id="IPR011050">
    <property type="entry name" value="Pectin_lyase_fold/virulence"/>
</dbReference>
<organism evidence="11 12">
    <name type="scientific">Linum tenue</name>
    <dbReference type="NCBI Taxonomy" id="586396"/>
    <lineage>
        <taxon>Eukaryota</taxon>
        <taxon>Viridiplantae</taxon>
        <taxon>Streptophyta</taxon>
        <taxon>Embryophyta</taxon>
        <taxon>Tracheophyta</taxon>
        <taxon>Spermatophyta</taxon>
        <taxon>Magnoliopsida</taxon>
        <taxon>eudicotyledons</taxon>
        <taxon>Gunneridae</taxon>
        <taxon>Pentapetalae</taxon>
        <taxon>rosids</taxon>
        <taxon>fabids</taxon>
        <taxon>Malpighiales</taxon>
        <taxon>Linaceae</taxon>
        <taxon>Linum</taxon>
    </lineage>
</organism>
<dbReference type="GO" id="GO:0045490">
    <property type="term" value="P:pectin catabolic process"/>
    <property type="evidence" value="ECO:0007669"/>
    <property type="project" value="UniProtKB-UniRule"/>
</dbReference>
<evidence type="ECO:0000256" key="5">
    <source>
        <dbReference type="ARBA" id="ARBA00022512"/>
    </source>
</evidence>
<evidence type="ECO:0000256" key="4">
    <source>
        <dbReference type="ARBA" id="ARBA00007786"/>
    </source>
</evidence>
<evidence type="ECO:0000313" key="12">
    <source>
        <dbReference type="Proteomes" id="UP001154282"/>
    </source>
</evidence>
<comment type="similarity">
    <text evidence="4">In the C-terminal section; belongs to the pectinesterase family.</text>
</comment>
<dbReference type="InterPro" id="IPR006501">
    <property type="entry name" value="Pectinesterase_inhib_dom"/>
</dbReference>
<gene>
    <name evidence="11" type="ORF">LITE_LOCUS37362</name>
</gene>
<proteinExistence type="inferred from homology"/>
<evidence type="ECO:0000259" key="10">
    <source>
        <dbReference type="SMART" id="SM00856"/>
    </source>
</evidence>
<evidence type="ECO:0000256" key="3">
    <source>
        <dbReference type="ARBA" id="ARBA00006027"/>
    </source>
</evidence>
<evidence type="ECO:0000313" key="11">
    <source>
        <dbReference type="EMBL" id="CAI0467256.1"/>
    </source>
</evidence>
<comment type="pathway">
    <text evidence="2 9">Glycan metabolism; pectin degradation; 2-dehydro-3-deoxy-D-gluconate from pectin: step 1/5.</text>
</comment>
<dbReference type="SUPFAM" id="SSF101148">
    <property type="entry name" value="Plant invertase/pectin methylesterase inhibitor"/>
    <property type="match status" value="1"/>
</dbReference>
<comment type="similarity">
    <text evidence="3">In the N-terminal section; belongs to the PMEI family.</text>
</comment>
<keyword evidence="5" id="KW-0134">Cell wall</keyword>
<dbReference type="EMBL" id="CAMGYJ010000008">
    <property type="protein sequence ID" value="CAI0467256.1"/>
    <property type="molecule type" value="Genomic_DNA"/>
</dbReference>
<evidence type="ECO:0000256" key="6">
    <source>
        <dbReference type="ARBA" id="ARBA00022801"/>
    </source>
</evidence>
<keyword evidence="5" id="KW-0964">Secreted</keyword>
<evidence type="ECO:0000256" key="1">
    <source>
        <dbReference type="ARBA" id="ARBA00004191"/>
    </source>
</evidence>
<dbReference type="Gene3D" id="1.20.140.40">
    <property type="entry name" value="Invertase/pectin methylesterase inhibitor family protein"/>
    <property type="match status" value="1"/>
</dbReference>
<keyword evidence="12" id="KW-1185">Reference proteome</keyword>
<dbReference type="SMART" id="SM00856">
    <property type="entry name" value="PMEI"/>
    <property type="match status" value="1"/>
</dbReference>
<dbReference type="InterPro" id="IPR000070">
    <property type="entry name" value="Pectinesterase_cat"/>
</dbReference>
<evidence type="ECO:0000256" key="9">
    <source>
        <dbReference type="RuleBase" id="RU000589"/>
    </source>
</evidence>
<dbReference type="PROSITE" id="PS00503">
    <property type="entry name" value="PECTINESTERASE_2"/>
    <property type="match status" value="1"/>
</dbReference>
<dbReference type="AlphaFoldDB" id="A0AAV0PAB1"/>
<name>A0AAV0PAB1_9ROSI</name>
<evidence type="ECO:0000256" key="8">
    <source>
        <dbReference type="PROSITE-ProRule" id="PRU10040"/>
    </source>
</evidence>
<sequence>MSDDDNNSYRKKMTKKMFMMAISSVLLVAMGFVAGVAYSNTNNRSKETNISTTSRVVPAAPAGPVPQIIQDLCNSSLIKDNCMTNIMKYSGNITDPKELVKLAVQLASKSLEIALEDSEPLKATTTDPMAKRGLEICDMKIHTAMNDLNRSVAEIDKFDPATGDKSIDNLKTWLEATLTFQEVCVDAFANTTGPDGHKMREILTLSGMAACNCLAMVDGWTRIMQKTNPTAAAPHRRLLGGGASTGTNDFPGWVTPTQRKLLASAPADIKPDIIVAQDGSGQFKTINDAIKSIGANYKVPFVIYIKTGVYNEQVIIRNELVGIMFIGDGPDKTRVTGNKNYRDGFQTQDTPTVAILAPGFIAKDMGFENTAGPEGFQAVAFLTQSDYSVYYNCQFDGYQDTLCPLAYRQFYRDCVISGTIDFIFGVARTVLQNCTIIVRKPMLNQENIITAEGRQDPNGVSAIVIMNSKIVGAPEYLAVKDQIPTYLGRPWKVYSRTVIMHTEIDDIITPSGWAQWEGDAGLTTSYYAEFENTGPGSNQKGRATWPGIKHIQTQEAENFTPAKLYVEGDDWIKATGVPYIAGMS</sequence>
<dbReference type="GO" id="GO:0004857">
    <property type="term" value="F:enzyme inhibitor activity"/>
    <property type="evidence" value="ECO:0007669"/>
    <property type="project" value="InterPro"/>
</dbReference>
<dbReference type="FunFam" id="2.160.20.10:FF:000001">
    <property type="entry name" value="Pectinesterase"/>
    <property type="match status" value="1"/>
</dbReference>
<evidence type="ECO:0000256" key="2">
    <source>
        <dbReference type="ARBA" id="ARBA00005184"/>
    </source>
</evidence>
<dbReference type="PANTHER" id="PTHR31707">
    <property type="entry name" value="PECTINESTERASE"/>
    <property type="match status" value="1"/>
</dbReference>
<dbReference type="Proteomes" id="UP001154282">
    <property type="component" value="Unassembled WGS sequence"/>
</dbReference>
<comment type="catalytic activity">
    <reaction evidence="9">
        <text>[(1-&gt;4)-alpha-D-galacturonosyl methyl ester](n) + n H2O = [(1-&gt;4)-alpha-D-galacturonosyl](n) + n methanol + n H(+)</text>
        <dbReference type="Rhea" id="RHEA:22380"/>
        <dbReference type="Rhea" id="RHEA-COMP:14570"/>
        <dbReference type="Rhea" id="RHEA-COMP:14573"/>
        <dbReference type="ChEBI" id="CHEBI:15377"/>
        <dbReference type="ChEBI" id="CHEBI:15378"/>
        <dbReference type="ChEBI" id="CHEBI:17790"/>
        <dbReference type="ChEBI" id="CHEBI:140522"/>
        <dbReference type="ChEBI" id="CHEBI:140523"/>
        <dbReference type="EC" id="3.1.1.11"/>
    </reaction>
</comment>
<feature type="active site" evidence="8">
    <location>
        <position position="421"/>
    </location>
</feature>
<comment type="caution">
    <text evidence="11">The sequence shown here is derived from an EMBL/GenBank/DDBJ whole genome shotgun (WGS) entry which is preliminary data.</text>
</comment>